<dbReference type="SUPFAM" id="SSF52540">
    <property type="entry name" value="P-loop containing nucleoside triphosphate hydrolases"/>
    <property type="match status" value="1"/>
</dbReference>
<feature type="binding site" evidence="12">
    <location>
        <position position="199"/>
    </location>
    <ligand>
        <name>[4Fe-4S] cluster</name>
        <dbReference type="ChEBI" id="CHEBI:49883"/>
        <note>ligand shared between dimeric partners</note>
    </ligand>
</feature>
<dbReference type="HAMAP" id="MF_03039">
    <property type="entry name" value="NUBP2"/>
    <property type="match status" value="1"/>
</dbReference>
<evidence type="ECO:0000313" key="14">
    <source>
        <dbReference type="Proteomes" id="UP001150925"/>
    </source>
</evidence>
<dbReference type="AlphaFoldDB" id="A0A9W8ASG1"/>
<feature type="binding site" evidence="12">
    <location>
        <position position="202"/>
    </location>
    <ligand>
        <name>[4Fe-4S] cluster</name>
        <dbReference type="ChEBI" id="CHEBI:49883"/>
        <note>ligand shared between dimeric partners</note>
    </ligand>
</feature>
<comment type="similarity">
    <text evidence="12">Belongs to the Mrp/NBP35 ATP-binding proteins family. NUBP2/CFD1 subfamily.</text>
</comment>
<evidence type="ECO:0000256" key="2">
    <source>
        <dbReference type="ARBA" id="ARBA00004430"/>
    </source>
</evidence>
<keyword evidence="5 12" id="KW-0479">Metal-binding</keyword>
<keyword evidence="7 12" id="KW-0067">ATP-binding</keyword>
<dbReference type="InterPro" id="IPR000808">
    <property type="entry name" value="Mrp-like_CS"/>
</dbReference>
<evidence type="ECO:0000256" key="4">
    <source>
        <dbReference type="ARBA" id="ARBA00022490"/>
    </source>
</evidence>
<evidence type="ECO:0000256" key="6">
    <source>
        <dbReference type="ARBA" id="ARBA00022741"/>
    </source>
</evidence>
<organism evidence="13 14">
    <name type="scientific">Dispira parvispora</name>
    <dbReference type="NCBI Taxonomy" id="1520584"/>
    <lineage>
        <taxon>Eukaryota</taxon>
        <taxon>Fungi</taxon>
        <taxon>Fungi incertae sedis</taxon>
        <taxon>Zoopagomycota</taxon>
        <taxon>Kickxellomycotina</taxon>
        <taxon>Dimargaritomycetes</taxon>
        <taxon>Dimargaritales</taxon>
        <taxon>Dimargaritaceae</taxon>
        <taxon>Dispira</taxon>
    </lineage>
</organism>
<dbReference type="CDD" id="cd02037">
    <property type="entry name" value="Mrp_NBP35"/>
    <property type="match status" value="1"/>
</dbReference>
<dbReference type="Gene3D" id="3.40.50.300">
    <property type="entry name" value="P-loop containing nucleotide triphosphate hydrolases"/>
    <property type="match status" value="1"/>
</dbReference>
<evidence type="ECO:0000313" key="13">
    <source>
        <dbReference type="EMBL" id="KAJ1968047.1"/>
    </source>
</evidence>
<dbReference type="InterPro" id="IPR027417">
    <property type="entry name" value="P-loop_NTPase"/>
</dbReference>
<dbReference type="OrthoDB" id="1741334at2759"/>
<dbReference type="FunFam" id="3.40.50.300:FF:000796">
    <property type="entry name" value="Cytosolic Fe-S cluster assembly factor NUBP2"/>
    <property type="match status" value="1"/>
</dbReference>
<dbReference type="InterPro" id="IPR028600">
    <property type="entry name" value="NUBP2/Cfd1_eukaryotes"/>
</dbReference>
<evidence type="ECO:0000256" key="7">
    <source>
        <dbReference type="ARBA" id="ARBA00022840"/>
    </source>
</evidence>
<dbReference type="GO" id="GO:0005634">
    <property type="term" value="C:nucleus"/>
    <property type="evidence" value="ECO:0007669"/>
    <property type="project" value="UniProtKB-ARBA"/>
</dbReference>
<dbReference type="InterPro" id="IPR019591">
    <property type="entry name" value="Mrp/NBP35_ATP-bd"/>
</dbReference>
<evidence type="ECO:0000256" key="5">
    <source>
        <dbReference type="ARBA" id="ARBA00022723"/>
    </source>
</evidence>
<evidence type="ECO:0000256" key="10">
    <source>
        <dbReference type="ARBA" id="ARBA00053368"/>
    </source>
</evidence>
<dbReference type="GO" id="GO:0140663">
    <property type="term" value="F:ATP-dependent FeS chaperone activity"/>
    <property type="evidence" value="ECO:0007669"/>
    <property type="project" value="InterPro"/>
</dbReference>
<evidence type="ECO:0000256" key="3">
    <source>
        <dbReference type="ARBA" id="ARBA00022485"/>
    </source>
</evidence>
<dbReference type="GO" id="GO:0005814">
    <property type="term" value="C:centriole"/>
    <property type="evidence" value="ECO:0007669"/>
    <property type="project" value="UniProtKB-SubCell"/>
</dbReference>
<dbReference type="GO" id="GO:0051539">
    <property type="term" value="F:4 iron, 4 sulfur cluster binding"/>
    <property type="evidence" value="ECO:0007669"/>
    <property type="project" value="UniProtKB-UniRule"/>
</dbReference>
<gene>
    <name evidence="13" type="primary">CFD1</name>
    <name evidence="13" type="ORF">IWQ62_001480</name>
</gene>
<comment type="function">
    <text evidence="12">Component of the cytosolic iron-sulfur (Fe/S) protein assembly (CIA) machinery. Required for maturation of extramitochondrial Fe-S proteins. The NBP35-CFD1 heterotetramer forms a Fe-S scaffold complex, mediating the de novo assembly of an Fe-S cluster and its transfer to target apoproteins.</text>
</comment>
<dbReference type="GO" id="GO:0005829">
    <property type="term" value="C:cytosol"/>
    <property type="evidence" value="ECO:0007669"/>
    <property type="project" value="TreeGrafter"/>
</dbReference>
<dbReference type="PANTHER" id="PTHR23264:SF19">
    <property type="entry name" value="CYTOSOLIC FE-S CLUSTER ASSEMBLY FACTOR NUBP2"/>
    <property type="match status" value="1"/>
</dbReference>
<keyword evidence="4 12" id="KW-0963">Cytoplasm</keyword>
<keyword evidence="14" id="KW-1185">Reference proteome</keyword>
<evidence type="ECO:0000256" key="8">
    <source>
        <dbReference type="ARBA" id="ARBA00023004"/>
    </source>
</evidence>
<dbReference type="GO" id="GO:0046872">
    <property type="term" value="F:metal ion binding"/>
    <property type="evidence" value="ECO:0007669"/>
    <property type="project" value="UniProtKB-KW"/>
</dbReference>
<evidence type="ECO:0000256" key="11">
    <source>
        <dbReference type="ARBA" id="ARBA00065349"/>
    </source>
</evidence>
<keyword evidence="8 12" id="KW-0408">Iron</keyword>
<dbReference type="PROSITE" id="PS01215">
    <property type="entry name" value="MRP"/>
    <property type="match status" value="1"/>
</dbReference>
<sequence length="275" mass="29423">MASTANENLAARLQTVKHVVLVLSGKGGVGKSSVSVQLALALYNAGHRVGVLDIDLCGPSIPRLLGVSGQQVRQASAGWVPVFVDEEQRLCCMSIAFLLGHQDDAVVWRGPKKNAMIRQFLDDVCWGDLDYLIIDTPPGTSDEHISVVEYLKSVQPDGAVVVTTPQQVALADVRKELNFCRKVQLPVLGVVENMSGYVCPHCAGCTNVFSSGGGEAMAREFEVPFLGQIPIDPALTRTLDPVTDTASTTQSTLAERFATSQLAPLFDTIVSKLSS</sequence>
<evidence type="ECO:0000256" key="1">
    <source>
        <dbReference type="ARBA" id="ARBA00004114"/>
    </source>
</evidence>
<reference evidence="13" key="1">
    <citation type="submission" date="2022-07" db="EMBL/GenBank/DDBJ databases">
        <title>Phylogenomic reconstructions and comparative analyses of Kickxellomycotina fungi.</title>
        <authorList>
            <person name="Reynolds N.K."/>
            <person name="Stajich J.E."/>
            <person name="Barry K."/>
            <person name="Grigoriev I.V."/>
            <person name="Crous P."/>
            <person name="Smith M.E."/>
        </authorList>
    </citation>
    <scope>NUCLEOTIDE SEQUENCE</scope>
    <source>
        <strain evidence="13">RSA 1196</strain>
    </source>
</reference>
<protein>
    <submittedName>
        <fullName evidence="13">Cytosolic Fe-S cluster assembly factor cfd1</fullName>
    </submittedName>
</protein>
<dbReference type="GO" id="GO:0005930">
    <property type="term" value="C:axoneme"/>
    <property type="evidence" value="ECO:0007669"/>
    <property type="project" value="UniProtKB-SubCell"/>
</dbReference>
<dbReference type="GO" id="GO:0005524">
    <property type="term" value="F:ATP binding"/>
    <property type="evidence" value="ECO:0007669"/>
    <property type="project" value="UniProtKB-KW"/>
</dbReference>
<comment type="subcellular location">
    <subcellularLocation>
        <location evidence="2">Cytoplasm</location>
        <location evidence="2">Cytoskeleton</location>
        <location evidence="2">Cilium axoneme</location>
    </subcellularLocation>
    <subcellularLocation>
        <location evidence="1">Cytoplasm</location>
        <location evidence="1">Cytoskeleton</location>
        <location evidence="1">Microtubule organizing center</location>
        <location evidence="1">Centrosome</location>
        <location evidence="1">Centriole</location>
    </subcellularLocation>
</comment>
<comment type="caution">
    <text evidence="13">The sequence shown here is derived from an EMBL/GenBank/DDBJ whole genome shotgun (WGS) entry which is preliminary data.</text>
</comment>
<accession>A0A9W8ASG1</accession>
<comment type="function">
    <text evidence="10">Component of the cytosolic iron-sulfur (Fe/S) protein assembly (CIA) machinery. Required for maturation of extramitochondrial Fe-S proteins. The NUBP1-NUBP2 heterotetramer forms a Fe-S scaffold complex, mediating the de novo assembly of an Fe-S cluster and its transfer to target apoproteins. Negatively regulates cilium formation and structure.</text>
</comment>
<evidence type="ECO:0000256" key="12">
    <source>
        <dbReference type="HAMAP-Rule" id="MF_03039"/>
    </source>
</evidence>
<dbReference type="InterPro" id="IPR033756">
    <property type="entry name" value="YlxH/NBP35"/>
</dbReference>
<keyword evidence="6 12" id="KW-0547">Nucleotide-binding</keyword>
<keyword evidence="3 12" id="KW-0004">4Fe-4S</keyword>
<dbReference type="Proteomes" id="UP001150925">
    <property type="component" value="Unassembled WGS sequence"/>
</dbReference>
<dbReference type="Pfam" id="PF10609">
    <property type="entry name" value="ParA"/>
    <property type="match status" value="1"/>
</dbReference>
<name>A0A9W8ASG1_9FUNG</name>
<dbReference type="PANTHER" id="PTHR23264">
    <property type="entry name" value="NUCLEOTIDE-BINDING PROTEIN NBP35 YEAST -RELATED"/>
    <property type="match status" value="1"/>
</dbReference>
<dbReference type="GO" id="GO:0016226">
    <property type="term" value="P:iron-sulfur cluster assembly"/>
    <property type="evidence" value="ECO:0007669"/>
    <property type="project" value="UniProtKB-UniRule"/>
</dbReference>
<evidence type="ECO:0000256" key="9">
    <source>
        <dbReference type="ARBA" id="ARBA00023014"/>
    </source>
</evidence>
<keyword evidence="9 12" id="KW-0411">Iron-sulfur</keyword>
<feature type="binding site" evidence="12">
    <location>
        <begin position="25"/>
        <end position="32"/>
    </location>
    <ligand>
        <name>ATP</name>
        <dbReference type="ChEBI" id="CHEBI:30616"/>
    </ligand>
</feature>
<proteinExistence type="inferred from homology"/>
<dbReference type="HAMAP" id="MF_02040">
    <property type="entry name" value="Mrp_NBP35"/>
    <property type="match status" value="1"/>
</dbReference>
<comment type="subunit">
    <text evidence="11">Heterotetramer of 2 NUBP1 and 2 NUBP2 chains. Interacts with KIFC1. Interacts with NUBP1.</text>
</comment>
<dbReference type="EMBL" id="JANBPY010000239">
    <property type="protein sequence ID" value="KAJ1968047.1"/>
    <property type="molecule type" value="Genomic_DNA"/>
</dbReference>